<comment type="caution">
    <text evidence="1">The sequence shown here is derived from an EMBL/GenBank/DDBJ whole genome shotgun (WGS) entry which is preliminary data.</text>
</comment>
<evidence type="ECO:0000313" key="1">
    <source>
        <dbReference type="EMBL" id="CAL8112465.1"/>
    </source>
</evidence>
<gene>
    <name evidence="1" type="ORF">ODALV1_LOCUS15661</name>
</gene>
<accession>A0ABP1R046</accession>
<proteinExistence type="predicted"/>
<dbReference type="EMBL" id="CAXLJM020000048">
    <property type="protein sequence ID" value="CAL8112465.1"/>
    <property type="molecule type" value="Genomic_DNA"/>
</dbReference>
<protein>
    <submittedName>
        <fullName evidence="1">Uncharacterized protein</fullName>
    </submittedName>
</protein>
<reference evidence="1 2" key="1">
    <citation type="submission" date="2024-08" db="EMBL/GenBank/DDBJ databases">
        <authorList>
            <person name="Cucini C."/>
            <person name="Frati F."/>
        </authorList>
    </citation>
    <scope>NUCLEOTIDE SEQUENCE [LARGE SCALE GENOMIC DNA]</scope>
</reference>
<name>A0ABP1R046_9HEXA</name>
<organism evidence="1 2">
    <name type="scientific">Orchesella dallaii</name>
    <dbReference type="NCBI Taxonomy" id="48710"/>
    <lineage>
        <taxon>Eukaryota</taxon>
        <taxon>Metazoa</taxon>
        <taxon>Ecdysozoa</taxon>
        <taxon>Arthropoda</taxon>
        <taxon>Hexapoda</taxon>
        <taxon>Collembola</taxon>
        <taxon>Entomobryomorpha</taxon>
        <taxon>Entomobryoidea</taxon>
        <taxon>Orchesellidae</taxon>
        <taxon>Orchesellinae</taxon>
        <taxon>Orchesella</taxon>
    </lineage>
</organism>
<evidence type="ECO:0000313" key="2">
    <source>
        <dbReference type="Proteomes" id="UP001642540"/>
    </source>
</evidence>
<dbReference type="Proteomes" id="UP001642540">
    <property type="component" value="Unassembled WGS sequence"/>
</dbReference>
<keyword evidence="2" id="KW-1185">Reference proteome</keyword>
<sequence length="172" mass="19332">MGTASCRRLTKCTDLVRSELDNGFISNVALGEALLHMQFSHFKYEVDLFCRTNAAGSFSTVKRTLSVLGNTPFMLPKNDVALDCKLENGEVSDSISRETFNAKEQDEAFSYVRVPSLQSKTRVIDMECIPENPNSYKAIAHVLDIILEYLEREGNTRKYILVYMDGAPYSIA</sequence>